<dbReference type="PANTHER" id="PTHR22726">
    <property type="entry name" value="METALLOENDOPEPTIDASE OMA1"/>
    <property type="match status" value="1"/>
</dbReference>
<evidence type="ECO:0000256" key="3">
    <source>
        <dbReference type="ARBA" id="ARBA00022801"/>
    </source>
</evidence>
<keyword evidence="1 6" id="KW-0645">Protease</keyword>
<evidence type="ECO:0000256" key="1">
    <source>
        <dbReference type="ARBA" id="ARBA00022670"/>
    </source>
</evidence>
<evidence type="ECO:0000259" key="9">
    <source>
        <dbReference type="Pfam" id="PF01435"/>
    </source>
</evidence>
<reference evidence="11" key="1">
    <citation type="journal article" date="2019" name="Int. J. Syst. Evol. Microbiol.">
        <title>The Global Catalogue of Microorganisms (GCM) 10K type strain sequencing project: providing services to taxonomists for standard genome sequencing and annotation.</title>
        <authorList>
            <consortium name="The Broad Institute Genomics Platform"/>
            <consortium name="The Broad Institute Genome Sequencing Center for Infectious Disease"/>
            <person name="Wu L."/>
            <person name="Ma J."/>
        </authorList>
    </citation>
    <scope>NUCLEOTIDE SEQUENCE [LARGE SCALE GENOMIC DNA]</scope>
    <source>
        <strain evidence="11">TISTR 2562</strain>
    </source>
</reference>
<feature type="region of interest" description="Disordered" evidence="7">
    <location>
        <begin position="28"/>
        <end position="49"/>
    </location>
</feature>
<dbReference type="PANTHER" id="PTHR22726:SF1">
    <property type="entry name" value="METALLOENDOPEPTIDASE OMA1, MITOCHONDRIAL"/>
    <property type="match status" value="1"/>
</dbReference>
<comment type="cofactor">
    <cofactor evidence="6">
        <name>Zn(2+)</name>
        <dbReference type="ChEBI" id="CHEBI:29105"/>
    </cofactor>
    <text evidence="6">Binds 1 zinc ion per subunit.</text>
</comment>
<evidence type="ECO:0000256" key="2">
    <source>
        <dbReference type="ARBA" id="ARBA00022723"/>
    </source>
</evidence>
<evidence type="ECO:0000256" key="5">
    <source>
        <dbReference type="ARBA" id="ARBA00023049"/>
    </source>
</evidence>
<proteinExistence type="inferred from homology"/>
<keyword evidence="4 6" id="KW-0862">Zinc</keyword>
<keyword evidence="8" id="KW-0732">Signal</keyword>
<keyword evidence="2" id="KW-0479">Metal-binding</keyword>
<dbReference type="EMBL" id="JBHUMP010000010">
    <property type="protein sequence ID" value="MFD2740327.1"/>
    <property type="molecule type" value="Genomic_DNA"/>
</dbReference>
<comment type="caution">
    <text evidence="10">The sequence shown here is derived from an EMBL/GenBank/DDBJ whole genome shotgun (WGS) entry which is preliminary data.</text>
</comment>
<feature type="compositionally biased region" description="Low complexity" evidence="7">
    <location>
        <begin position="38"/>
        <end position="47"/>
    </location>
</feature>
<dbReference type="RefSeq" id="WP_386374997.1">
    <property type="nucleotide sequence ID" value="NZ_JBHUMP010000010.1"/>
</dbReference>
<dbReference type="GO" id="GO:0008237">
    <property type="term" value="F:metallopeptidase activity"/>
    <property type="evidence" value="ECO:0007669"/>
    <property type="project" value="UniProtKB-KW"/>
</dbReference>
<keyword evidence="5 6" id="KW-0482">Metalloprotease</keyword>
<dbReference type="Proteomes" id="UP001597474">
    <property type="component" value="Unassembled WGS sequence"/>
</dbReference>
<dbReference type="EC" id="3.4.24.-" evidence="10"/>
<name>A0ABW5U374_9RHOB</name>
<comment type="similarity">
    <text evidence="6">Belongs to the peptidase M48 family.</text>
</comment>
<evidence type="ECO:0000313" key="10">
    <source>
        <dbReference type="EMBL" id="MFD2740327.1"/>
    </source>
</evidence>
<evidence type="ECO:0000256" key="7">
    <source>
        <dbReference type="SAM" id="MobiDB-lite"/>
    </source>
</evidence>
<sequence>MMKAAGAIAAMVLLSACEVTTYSGPVGPAPGPAPRAPAPVASASDRPGSMSTAQAARTFAQVVRTVEPVAERECRARTRGVNCDFNIVVDDRPGQPANAYQTLDKAGRPVIAFTLGLISDARNADELAFVMGHEAAHHIAGHIGRQQQNAVAGAVIFGGLAALTGGNNSAVESAQRLGAQVGARSYSKNFELEADGLGTIITARAGYNPLRGAEFFARIPDPGDRFLGTHPPNAQRLDTVRRTMAGL</sequence>
<dbReference type="InterPro" id="IPR051156">
    <property type="entry name" value="Mito/Outer_Membr_Metalloprot"/>
</dbReference>
<keyword evidence="11" id="KW-1185">Reference proteome</keyword>
<dbReference type="PROSITE" id="PS51257">
    <property type="entry name" value="PROKAR_LIPOPROTEIN"/>
    <property type="match status" value="1"/>
</dbReference>
<evidence type="ECO:0000256" key="8">
    <source>
        <dbReference type="SAM" id="SignalP"/>
    </source>
</evidence>
<dbReference type="InterPro" id="IPR001915">
    <property type="entry name" value="Peptidase_M48"/>
</dbReference>
<dbReference type="Gene3D" id="3.30.2010.10">
    <property type="entry name" value="Metalloproteases ('zincins'), catalytic domain"/>
    <property type="match status" value="1"/>
</dbReference>
<protein>
    <submittedName>
        <fullName evidence="10">M48 family metalloprotease</fullName>
        <ecNumber evidence="10">3.4.24.-</ecNumber>
    </submittedName>
</protein>
<organism evidence="10 11">
    <name type="scientific">Sulfitobacter aestuarii</name>
    <dbReference type="NCBI Taxonomy" id="2161676"/>
    <lineage>
        <taxon>Bacteria</taxon>
        <taxon>Pseudomonadati</taxon>
        <taxon>Pseudomonadota</taxon>
        <taxon>Alphaproteobacteria</taxon>
        <taxon>Rhodobacterales</taxon>
        <taxon>Roseobacteraceae</taxon>
        <taxon>Sulfitobacter</taxon>
    </lineage>
</organism>
<evidence type="ECO:0000256" key="4">
    <source>
        <dbReference type="ARBA" id="ARBA00022833"/>
    </source>
</evidence>
<evidence type="ECO:0000313" key="11">
    <source>
        <dbReference type="Proteomes" id="UP001597474"/>
    </source>
</evidence>
<feature type="compositionally biased region" description="Pro residues" evidence="7">
    <location>
        <begin position="28"/>
        <end position="37"/>
    </location>
</feature>
<evidence type="ECO:0000256" key="6">
    <source>
        <dbReference type="RuleBase" id="RU003983"/>
    </source>
</evidence>
<gene>
    <name evidence="10" type="ORF">ACFSUD_12140</name>
</gene>
<accession>A0ABW5U374</accession>
<dbReference type="Pfam" id="PF01435">
    <property type="entry name" value="Peptidase_M48"/>
    <property type="match status" value="1"/>
</dbReference>
<feature type="domain" description="Peptidase M48" evidence="9">
    <location>
        <begin position="58"/>
        <end position="242"/>
    </location>
</feature>
<feature type="chain" id="PRO_5046952266" evidence="8">
    <location>
        <begin position="22"/>
        <end position="247"/>
    </location>
</feature>
<feature type="signal peptide" evidence="8">
    <location>
        <begin position="1"/>
        <end position="21"/>
    </location>
</feature>
<keyword evidence="3 6" id="KW-0378">Hydrolase</keyword>